<evidence type="ECO:0000256" key="4">
    <source>
        <dbReference type="ARBA" id="ARBA00010617"/>
    </source>
</evidence>
<sequence>MYQVTVVLIAFTLLILYYLSTRKFNYWKIRGIPYERPLPLFGNYLQYICLRRPAFLVAQRLCERFPDAPLVGTFYGTQPALLLQDPDLVRLVTTKDFYYFNSREVADYTPREAVTQNLFFTYGDRWKVIRNNLTPLFTSAKMKNMFYLIEKCTHQLEALIEAETSGSGGAELDMRQLMARFTMDCIGSCAFGVETNTLIKSDEPNPYRVMGDKIFENSFDRGFRLVCRAMWPAAFYGLRFRVFPEEIIHFFKTMLLKVFEVRGYRPTNRNDFVDLLLDLKQNDYLVGESITTYKNGEGRQVRLEFDDETMSAQCVVFFAAGYETSATTLAYTLHMLARHPAAQDRVIAEVEEFLRRHGGRIPYDCVNELPYTMACVQETLRLFPVLGVVTRELVEDHVLPGGLHLNRGLRVHIPVYHFHHNPKYFPNPEEFDPERFLGERKKTIKPYTYMPFGEGPRLCIGMRFAWMQMLAGLAAVFRRHSVATAHDSRDVKHFHYDPTSIVTIPTHTINLKLVRRDDQTSPGPHPNAPR</sequence>
<dbReference type="InterPro" id="IPR002401">
    <property type="entry name" value="Cyt_P450_E_grp-I"/>
</dbReference>
<proteinExistence type="inferred from homology"/>
<keyword evidence="10 16" id="KW-0560">Oxidoreductase</keyword>
<keyword evidence="11 15" id="KW-0408">Iron</keyword>
<evidence type="ECO:0000256" key="13">
    <source>
        <dbReference type="ARBA" id="ARBA00023136"/>
    </source>
</evidence>
<dbReference type="EMBL" id="KQ460655">
    <property type="protein sequence ID" value="KPJ12961.1"/>
    <property type="molecule type" value="Genomic_DNA"/>
</dbReference>
<evidence type="ECO:0000256" key="7">
    <source>
        <dbReference type="ARBA" id="ARBA00022723"/>
    </source>
</evidence>
<keyword evidence="12 16" id="KW-0503">Monooxygenase</keyword>
<reference evidence="17 18" key="1">
    <citation type="journal article" date="2015" name="Nat. Commun.">
        <title>Outbred genome sequencing and CRISPR/Cas9 gene editing in butterflies.</title>
        <authorList>
            <person name="Li X."/>
            <person name="Fan D."/>
            <person name="Zhang W."/>
            <person name="Liu G."/>
            <person name="Zhang L."/>
            <person name="Zhao L."/>
            <person name="Fang X."/>
            <person name="Chen L."/>
            <person name="Dong Y."/>
            <person name="Chen Y."/>
            <person name="Ding Y."/>
            <person name="Zhao R."/>
            <person name="Feng M."/>
            <person name="Zhu Y."/>
            <person name="Feng Y."/>
            <person name="Jiang X."/>
            <person name="Zhu D."/>
            <person name="Xiang H."/>
            <person name="Feng X."/>
            <person name="Li S."/>
            <person name="Wang J."/>
            <person name="Zhang G."/>
            <person name="Kronforst M.R."/>
            <person name="Wang W."/>
        </authorList>
    </citation>
    <scope>NUCLEOTIDE SEQUENCE [LARGE SCALE GENOMIC DNA]</scope>
    <source>
        <strain evidence="17">Ya'a_city_454_Pm</strain>
        <tissue evidence="17">Whole body</tissue>
    </source>
</reference>
<dbReference type="STRING" id="76193.A0A0N1IP03"/>
<evidence type="ECO:0000313" key="17">
    <source>
        <dbReference type="EMBL" id="KPJ12961.1"/>
    </source>
</evidence>
<dbReference type="Gene3D" id="1.10.630.10">
    <property type="entry name" value="Cytochrome P450"/>
    <property type="match status" value="1"/>
</dbReference>
<protein>
    <recommendedName>
        <fullName evidence="5">unspecific monooxygenase</fullName>
        <ecNumber evidence="5">1.14.14.1</ecNumber>
    </recommendedName>
</protein>
<dbReference type="InterPro" id="IPR001128">
    <property type="entry name" value="Cyt_P450"/>
</dbReference>
<evidence type="ECO:0000256" key="3">
    <source>
        <dbReference type="ARBA" id="ARBA00004406"/>
    </source>
</evidence>
<gene>
    <name evidence="17" type="ORF">RR48_05163</name>
</gene>
<dbReference type="CDD" id="cd11056">
    <property type="entry name" value="CYP6-like"/>
    <property type="match status" value="1"/>
</dbReference>
<dbReference type="GO" id="GO:0005789">
    <property type="term" value="C:endoplasmic reticulum membrane"/>
    <property type="evidence" value="ECO:0007669"/>
    <property type="project" value="UniProtKB-SubCell"/>
</dbReference>
<evidence type="ECO:0000256" key="5">
    <source>
        <dbReference type="ARBA" id="ARBA00012109"/>
    </source>
</evidence>
<keyword evidence="18" id="KW-1185">Reference proteome</keyword>
<evidence type="ECO:0000256" key="6">
    <source>
        <dbReference type="ARBA" id="ARBA00022617"/>
    </source>
</evidence>
<comment type="similarity">
    <text evidence="4 16">Belongs to the cytochrome P450 family.</text>
</comment>
<dbReference type="PRINTS" id="PR00385">
    <property type="entry name" value="P450"/>
</dbReference>
<dbReference type="GO" id="GO:0005506">
    <property type="term" value="F:iron ion binding"/>
    <property type="evidence" value="ECO:0007669"/>
    <property type="project" value="InterPro"/>
</dbReference>
<accession>A0A0N1IP03</accession>
<evidence type="ECO:0000256" key="8">
    <source>
        <dbReference type="ARBA" id="ARBA00022824"/>
    </source>
</evidence>
<dbReference type="EC" id="1.14.14.1" evidence="5"/>
<evidence type="ECO:0000256" key="11">
    <source>
        <dbReference type="ARBA" id="ARBA00023004"/>
    </source>
</evidence>
<evidence type="ECO:0000256" key="12">
    <source>
        <dbReference type="ARBA" id="ARBA00023033"/>
    </source>
</evidence>
<dbReference type="PROSITE" id="PS00086">
    <property type="entry name" value="CYTOCHROME_P450"/>
    <property type="match status" value="1"/>
</dbReference>
<dbReference type="Proteomes" id="UP000053240">
    <property type="component" value="Unassembled WGS sequence"/>
</dbReference>
<keyword evidence="13" id="KW-0472">Membrane</keyword>
<dbReference type="InterPro" id="IPR017972">
    <property type="entry name" value="Cyt_P450_CS"/>
</dbReference>
<evidence type="ECO:0000256" key="9">
    <source>
        <dbReference type="ARBA" id="ARBA00022848"/>
    </source>
</evidence>
<dbReference type="FunFam" id="1.10.630.10:FF:000042">
    <property type="entry name" value="Cytochrome P450"/>
    <property type="match status" value="1"/>
</dbReference>
<name>A0A0N1IP03_PAPMA</name>
<evidence type="ECO:0000256" key="10">
    <source>
        <dbReference type="ARBA" id="ARBA00023002"/>
    </source>
</evidence>
<evidence type="ECO:0000256" key="1">
    <source>
        <dbReference type="ARBA" id="ARBA00001971"/>
    </source>
</evidence>
<comment type="subcellular location">
    <subcellularLocation>
        <location evidence="3">Endoplasmic reticulum membrane</location>
        <topology evidence="3">Peripheral membrane protein</topology>
    </subcellularLocation>
    <subcellularLocation>
        <location evidence="2">Microsome membrane</location>
        <topology evidence="2">Peripheral membrane protein</topology>
    </subcellularLocation>
</comment>
<feature type="binding site" description="axial binding residue" evidence="15">
    <location>
        <position position="459"/>
    </location>
    <ligand>
        <name>heme</name>
        <dbReference type="ChEBI" id="CHEBI:30413"/>
    </ligand>
    <ligandPart>
        <name>Fe</name>
        <dbReference type="ChEBI" id="CHEBI:18248"/>
    </ligandPart>
</feature>
<evidence type="ECO:0000313" key="18">
    <source>
        <dbReference type="Proteomes" id="UP000053240"/>
    </source>
</evidence>
<evidence type="ECO:0000256" key="14">
    <source>
        <dbReference type="ARBA" id="ARBA00047827"/>
    </source>
</evidence>
<dbReference type="GO" id="GO:0020037">
    <property type="term" value="F:heme binding"/>
    <property type="evidence" value="ECO:0007669"/>
    <property type="project" value="InterPro"/>
</dbReference>
<dbReference type="SUPFAM" id="SSF48264">
    <property type="entry name" value="Cytochrome P450"/>
    <property type="match status" value="1"/>
</dbReference>
<dbReference type="InterPro" id="IPR036396">
    <property type="entry name" value="Cyt_P450_sf"/>
</dbReference>
<dbReference type="Pfam" id="PF00067">
    <property type="entry name" value="p450"/>
    <property type="match status" value="1"/>
</dbReference>
<evidence type="ECO:0000256" key="2">
    <source>
        <dbReference type="ARBA" id="ARBA00004174"/>
    </source>
</evidence>
<dbReference type="InterPro" id="IPR050476">
    <property type="entry name" value="Insect_CytP450_Detox"/>
</dbReference>
<comment type="cofactor">
    <cofactor evidence="1 15">
        <name>heme</name>
        <dbReference type="ChEBI" id="CHEBI:30413"/>
    </cofactor>
</comment>
<dbReference type="PRINTS" id="PR00463">
    <property type="entry name" value="EP450I"/>
</dbReference>
<dbReference type="KEGG" id="pmac:106713064"/>
<dbReference type="PANTHER" id="PTHR24292">
    <property type="entry name" value="CYTOCHROME P450"/>
    <property type="match status" value="1"/>
</dbReference>
<keyword evidence="7 15" id="KW-0479">Metal-binding</keyword>
<dbReference type="GO" id="GO:0016712">
    <property type="term" value="F:oxidoreductase activity, acting on paired donors, with incorporation or reduction of molecular oxygen, reduced flavin or flavoprotein as one donor, and incorporation of one atom of oxygen"/>
    <property type="evidence" value="ECO:0007669"/>
    <property type="project" value="UniProtKB-EC"/>
</dbReference>
<dbReference type="AlphaFoldDB" id="A0A0N1IP03"/>
<evidence type="ECO:0000256" key="16">
    <source>
        <dbReference type="RuleBase" id="RU000461"/>
    </source>
</evidence>
<organism evidence="17 18">
    <name type="scientific">Papilio machaon</name>
    <name type="common">Old World swallowtail butterfly</name>
    <dbReference type="NCBI Taxonomy" id="76193"/>
    <lineage>
        <taxon>Eukaryota</taxon>
        <taxon>Metazoa</taxon>
        <taxon>Ecdysozoa</taxon>
        <taxon>Arthropoda</taxon>
        <taxon>Hexapoda</taxon>
        <taxon>Insecta</taxon>
        <taxon>Pterygota</taxon>
        <taxon>Neoptera</taxon>
        <taxon>Endopterygota</taxon>
        <taxon>Lepidoptera</taxon>
        <taxon>Glossata</taxon>
        <taxon>Ditrysia</taxon>
        <taxon>Papilionoidea</taxon>
        <taxon>Papilionidae</taxon>
        <taxon>Papilioninae</taxon>
        <taxon>Papilio</taxon>
    </lineage>
</organism>
<dbReference type="PANTHER" id="PTHR24292:SF54">
    <property type="entry name" value="CYP9F3-RELATED"/>
    <property type="match status" value="1"/>
</dbReference>
<keyword evidence="9" id="KW-0492">Microsome</keyword>
<keyword evidence="6 15" id="KW-0349">Heme</keyword>
<evidence type="ECO:0000256" key="15">
    <source>
        <dbReference type="PIRSR" id="PIRSR602401-1"/>
    </source>
</evidence>
<keyword evidence="8" id="KW-0256">Endoplasmic reticulum</keyword>
<dbReference type="InParanoid" id="A0A0N1IP03"/>
<comment type="catalytic activity">
    <reaction evidence="14">
        <text>an organic molecule + reduced [NADPH--hemoprotein reductase] + O2 = an alcohol + oxidized [NADPH--hemoprotein reductase] + H2O + H(+)</text>
        <dbReference type="Rhea" id="RHEA:17149"/>
        <dbReference type="Rhea" id="RHEA-COMP:11964"/>
        <dbReference type="Rhea" id="RHEA-COMP:11965"/>
        <dbReference type="ChEBI" id="CHEBI:15377"/>
        <dbReference type="ChEBI" id="CHEBI:15378"/>
        <dbReference type="ChEBI" id="CHEBI:15379"/>
        <dbReference type="ChEBI" id="CHEBI:30879"/>
        <dbReference type="ChEBI" id="CHEBI:57618"/>
        <dbReference type="ChEBI" id="CHEBI:58210"/>
        <dbReference type="ChEBI" id="CHEBI:142491"/>
        <dbReference type="EC" id="1.14.14.1"/>
    </reaction>
</comment>